<accession>M1V8R1</accession>
<dbReference type="Gramene" id="CML254CT">
    <property type="protein sequence ID" value="CML254CT"/>
    <property type="gene ID" value="CML254C"/>
</dbReference>
<dbReference type="Proteomes" id="UP000007014">
    <property type="component" value="Chromosome 12"/>
</dbReference>
<proteinExistence type="predicted"/>
<feature type="compositionally biased region" description="Basic and acidic residues" evidence="1">
    <location>
        <begin position="29"/>
        <end position="38"/>
    </location>
</feature>
<reference evidence="2 3" key="2">
    <citation type="journal article" date="2007" name="BMC Biol.">
        <title>A 100%-complete sequence reveals unusually simple genomic features in the hot-spring red alga Cyanidioschyzon merolae.</title>
        <authorList>
            <person name="Nozaki H."/>
            <person name="Takano H."/>
            <person name="Misumi O."/>
            <person name="Terasawa K."/>
            <person name="Matsuzaki M."/>
            <person name="Maruyama S."/>
            <person name="Nishida K."/>
            <person name="Yagisawa F."/>
            <person name="Yoshida Y."/>
            <person name="Fujiwara T."/>
            <person name="Takio S."/>
            <person name="Tamura K."/>
            <person name="Chung S.J."/>
            <person name="Nakamura S."/>
            <person name="Kuroiwa H."/>
            <person name="Tanaka K."/>
            <person name="Sato N."/>
            <person name="Kuroiwa T."/>
        </authorList>
    </citation>
    <scope>NUCLEOTIDE SEQUENCE [LARGE SCALE GENOMIC DNA]</scope>
    <source>
        <strain evidence="2 3">10D</strain>
    </source>
</reference>
<gene>
    <name evidence="2" type="ORF">CYME_CML254C</name>
</gene>
<dbReference type="RefSeq" id="XP_005536875.1">
    <property type="nucleotide sequence ID" value="XM_005536818.1"/>
</dbReference>
<dbReference type="HOGENOM" id="CLU_2545859_0_0_1"/>
<reference evidence="2 3" key="1">
    <citation type="journal article" date="2004" name="Nature">
        <title>Genome sequence of the ultrasmall unicellular red alga Cyanidioschyzon merolae 10D.</title>
        <authorList>
            <person name="Matsuzaki M."/>
            <person name="Misumi O."/>
            <person name="Shin-i T."/>
            <person name="Maruyama S."/>
            <person name="Takahara M."/>
            <person name="Miyagishima S."/>
            <person name="Mori T."/>
            <person name="Nishida K."/>
            <person name="Yagisawa F."/>
            <person name="Nishida K."/>
            <person name="Yoshida Y."/>
            <person name="Nishimura Y."/>
            <person name="Nakao S."/>
            <person name="Kobayashi T."/>
            <person name="Momoyama Y."/>
            <person name="Higashiyama T."/>
            <person name="Minoda A."/>
            <person name="Sano M."/>
            <person name="Nomoto H."/>
            <person name="Oishi K."/>
            <person name="Hayashi H."/>
            <person name="Ohta F."/>
            <person name="Nishizaka S."/>
            <person name="Haga S."/>
            <person name="Miura S."/>
            <person name="Morishita T."/>
            <person name="Kabeya Y."/>
            <person name="Terasawa K."/>
            <person name="Suzuki Y."/>
            <person name="Ishii Y."/>
            <person name="Asakawa S."/>
            <person name="Takano H."/>
            <person name="Ohta N."/>
            <person name="Kuroiwa H."/>
            <person name="Tanaka K."/>
            <person name="Shimizu N."/>
            <person name="Sugano S."/>
            <person name="Sato N."/>
            <person name="Nozaki H."/>
            <person name="Ogasawara N."/>
            <person name="Kohara Y."/>
            <person name="Kuroiwa T."/>
        </authorList>
    </citation>
    <scope>NUCLEOTIDE SEQUENCE [LARGE SCALE GENOMIC DNA]</scope>
    <source>
        <strain evidence="2 3">10D</strain>
    </source>
</reference>
<evidence type="ECO:0000256" key="1">
    <source>
        <dbReference type="SAM" id="MobiDB-lite"/>
    </source>
</evidence>
<keyword evidence="3" id="KW-1185">Reference proteome</keyword>
<sequence>MLARQPTRLRLEPLDLETLDRVIQRRHEERAIPERATRDLAPAEQDRTLASGRASVSAGPPGVGGKLLPRGAGLTTRQRIGLE</sequence>
<dbReference type="AlphaFoldDB" id="M1V8R1"/>
<organism evidence="2 3">
    <name type="scientific">Cyanidioschyzon merolae (strain NIES-3377 / 10D)</name>
    <name type="common">Unicellular red alga</name>
    <dbReference type="NCBI Taxonomy" id="280699"/>
    <lineage>
        <taxon>Eukaryota</taxon>
        <taxon>Rhodophyta</taxon>
        <taxon>Bangiophyceae</taxon>
        <taxon>Cyanidiales</taxon>
        <taxon>Cyanidiaceae</taxon>
        <taxon>Cyanidioschyzon</taxon>
    </lineage>
</organism>
<evidence type="ECO:0000313" key="3">
    <source>
        <dbReference type="Proteomes" id="UP000007014"/>
    </source>
</evidence>
<dbReference type="EMBL" id="AP006494">
    <property type="protein sequence ID" value="BAM80839.1"/>
    <property type="molecule type" value="Genomic_DNA"/>
</dbReference>
<protein>
    <submittedName>
        <fullName evidence="2">Uncharacterized protein</fullName>
    </submittedName>
</protein>
<name>M1V8R1_CYAM1</name>
<dbReference type="KEGG" id="cme:CYME_CML254C"/>
<evidence type="ECO:0000313" key="2">
    <source>
        <dbReference type="EMBL" id="BAM80839.1"/>
    </source>
</evidence>
<feature type="region of interest" description="Disordered" evidence="1">
    <location>
        <begin position="29"/>
        <end position="83"/>
    </location>
</feature>
<dbReference type="GeneID" id="16994668"/>